<protein>
    <submittedName>
        <fullName evidence="2">Uncharacterized protein</fullName>
    </submittedName>
</protein>
<accession>A0A1H3BY25</accession>
<proteinExistence type="predicted"/>
<feature type="region of interest" description="Disordered" evidence="1">
    <location>
        <begin position="130"/>
        <end position="151"/>
    </location>
</feature>
<evidence type="ECO:0000313" key="2">
    <source>
        <dbReference type="EMBL" id="SDX46827.1"/>
    </source>
</evidence>
<evidence type="ECO:0000313" key="3">
    <source>
        <dbReference type="Proteomes" id="UP000198816"/>
    </source>
</evidence>
<organism evidence="2 3">
    <name type="scientific">Thiocapsa roseopersicina</name>
    <dbReference type="NCBI Taxonomy" id="1058"/>
    <lineage>
        <taxon>Bacteria</taxon>
        <taxon>Pseudomonadati</taxon>
        <taxon>Pseudomonadota</taxon>
        <taxon>Gammaproteobacteria</taxon>
        <taxon>Chromatiales</taxon>
        <taxon>Chromatiaceae</taxon>
        <taxon>Thiocapsa</taxon>
    </lineage>
</organism>
<evidence type="ECO:0000256" key="1">
    <source>
        <dbReference type="SAM" id="MobiDB-lite"/>
    </source>
</evidence>
<dbReference type="AlphaFoldDB" id="A0A1H3BY25"/>
<dbReference type="Proteomes" id="UP000198816">
    <property type="component" value="Unassembled WGS sequence"/>
</dbReference>
<gene>
    <name evidence="2" type="ORF">SAMN05421783_12831</name>
</gene>
<sequence>MADYLIRETFFRPDEAVAHEQTRIPAALYNGLQLLLRRSAGSAVFIPIRSMQYQAVVDREEVVFVDSHGGYAYQDGEGGRLIRIAWRPAVGRESISNPVNCEIVYYFRDMRETQTRLLGEIQPVIKQMLERQRSTGGPTPAPRVLPLRRPA</sequence>
<dbReference type="RefSeq" id="WP_093037025.1">
    <property type="nucleotide sequence ID" value="NZ_FNNZ01000028.1"/>
</dbReference>
<dbReference type="EMBL" id="FNNZ01000028">
    <property type="protein sequence ID" value="SDX46827.1"/>
    <property type="molecule type" value="Genomic_DNA"/>
</dbReference>
<dbReference type="OrthoDB" id="5296242at2"/>
<keyword evidence="3" id="KW-1185">Reference proteome</keyword>
<reference evidence="3" key="1">
    <citation type="submission" date="2016-10" db="EMBL/GenBank/DDBJ databases">
        <authorList>
            <person name="Varghese N."/>
            <person name="Submissions S."/>
        </authorList>
    </citation>
    <scope>NUCLEOTIDE SEQUENCE [LARGE SCALE GENOMIC DNA]</scope>
    <source>
        <strain evidence="3">DSM 217</strain>
    </source>
</reference>
<name>A0A1H3BY25_THIRO</name>
<dbReference type="STRING" id="1058.SAMN05421783_12831"/>
<feature type="compositionally biased region" description="Low complexity" evidence="1">
    <location>
        <begin position="142"/>
        <end position="151"/>
    </location>
</feature>